<proteinExistence type="predicted"/>
<dbReference type="CDD" id="cd20305">
    <property type="entry name" value="cupin_OxDC_C"/>
    <property type="match status" value="1"/>
</dbReference>
<evidence type="ECO:0000256" key="4">
    <source>
        <dbReference type="SAM" id="MobiDB-lite"/>
    </source>
</evidence>
<accession>A0AAD5V7D4</accession>
<dbReference type="InterPro" id="IPR011051">
    <property type="entry name" value="RmlC_Cupin_sf"/>
</dbReference>
<comment type="cofactor">
    <cofactor evidence="3">
        <name>Mn(2+)</name>
        <dbReference type="ChEBI" id="CHEBI:29035"/>
    </cofactor>
    <text evidence="3">Binds 2 manganese ions per subunit.</text>
</comment>
<feature type="active site" description="Proton donor" evidence="2">
    <location>
        <position position="449"/>
    </location>
</feature>
<dbReference type="EMBL" id="JANAWD010000109">
    <property type="protein sequence ID" value="KAJ3486826.1"/>
    <property type="molecule type" value="Genomic_DNA"/>
</dbReference>
<dbReference type="PANTHER" id="PTHR35848:SF9">
    <property type="entry name" value="SLL1358 PROTEIN"/>
    <property type="match status" value="1"/>
</dbReference>
<dbReference type="SUPFAM" id="SSF51182">
    <property type="entry name" value="RmlC-like cupins"/>
    <property type="match status" value="1"/>
</dbReference>
<keyword evidence="3" id="KW-0464">Manganese</keyword>
<keyword evidence="1 3" id="KW-0479">Metal-binding</keyword>
<organism evidence="6 7">
    <name type="scientific">Meripilus lineatus</name>
    <dbReference type="NCBI Taxonomy" id="2056292"/>
    <lineage>
        <taxon>Eukaryota</taxon>
        <taxon>Fungi</taxon>
        <taxon>Dikarya</taxon>
        <taxon>Basidiomycota</taxon>
        <taxon>Agaricomycotina</taxon>
        <taxon>Agaricomycetes</taxon>
        <taxon>Polyporales</taxon>
        <taxon>Meripilaceae</taxon>
        <taxon>Meripilus</taxon>
    </lineage>
</organism>
<dbReference type="GO" id="GO:0046872">
    <property type="term" value="F:metal ion binding"/>
    <property type="evidence" value="ECO:0007669"/>
    <property type="project" value="UniProtKB-KW"/>
</dbReference>
<feature type="domain" description="Cupin type-1" evidence="5">
    <location>
        <begin position="339"/>
        <end position="485"/>
    </location>
</feature>
<feature type="binding site" evidence="3">
    <location>
        <position position="249"/>
    </location>
    <ligand>
        <name>Mn(2+)</name>
        <dbReference type="ChEBI" id="CHEBI:29035"/>
        <label>1</label>
    </ligand>
</feature>
<feature type="binding site" evidence="3">
    <location>
        <position position="384"/>
    </location>
    <ligand>
        <name>Mn(2+)</name>
        <dbReference type="ChEBI" id="CHEBI:29035"/>
        <label>2</label>
    </ligand>
</feature>
<reference evidence="6" key="1">
    <citation type="submission" date="2022-07" db="EMBL/GenBank/DDBJ databases">
        <title>Genome Sequence of Physisporinus lineatus.</title>
        <authorList>
            <person name="Buettner E."/>
        </authorList>
    </citation>
    <scope>NUCLEOTIDE SEQUENCE</scope>
    <source>
        <strain evidence="6">VT162</strain>
    </source>
</reference>
<dbReference type="SMART" id="SM00835">
    <property type="entry name" value="Cupin_1"/>
    <property type="match status" value="2"/>
</dbReference>
<feature type="binding site" evidence="3">
    <location>
        <position position="210"/>
    </location>
    <ligand>
        <name>Mn(2+)</name>
        <dbReference type="ChEBI" id="CHEBI:29035"/>
        <label>1</label>
    </ligand>
</feature>
<sequence>MSLTTKLDARERIKGVLGFRGGVCIEYKFNSSFIMVGIRFSKLIFLAVALAVTTFAAPAPASSSAADSGSGTGSSHIPSSALSPSSVASAPESSPTVPYASNDPNEVLWGPDTPDIPQAIRGSLGASVLGPQDIGMVKENADFLAPPSTDSGSVPNAKWPMSLSHNRLQTGGWARQQNVGVMPIATAMAGVNMRLEAGAVRELHWHKTAEWAYILKGTVQVTAVNADGQNYLGTVSEGDLWYFPPGVPHSLQATADLPEGAEFLLVFDDGAFSEDSTFLLTDWLAHVPKSVIAKNFHANISAFDHIPAKELYIFPSAPPPDDAVAPTSPQGTTPDPYTFQLSKVPATELAGGSVKVVDSTTFKISKTIAVAEVTVDPGAMRELHWHPSQDEWSFFLEGRGRVTLFASSGQARTFDYQASRARTQLIRYVPATYGHYVENIGNTTLRFLEIFNTDRYQDISLNQWLALTPPDLVKAHLQLDDDTIAHLSKTKPIVL</sequence>
<dbReference type="PANTHER" id="PTHR35848">
    <property type="entry name" value="OXALATE-BINDING PROTEIN"/>
    <property type="match status" value="1"/>
</dbReference>
<dbReference type="InterPro" id="IPR051610">
    <property type="entry name" value="GPI/OXD"/>
</dbReference>
<feature type="binding site" evidence="3">
    <location>
        <position position="391"/>
    </location>
    <ligand>
        <name>Mn(2+)</name>
        <dbReference type="ChEBI" id="CHEBI:29035"/>
        <label>2</label>
    </ligand>
</feature>
<evidence type="ECO:0000256" key="3">
    <source>
        <dbReference type="PIRSR" id="PIRSR617774-2"/>
    </source>
</evidence>
<evidence type="ECO:0000259" key="5">
    <source>
        <dbReference type="SMART" id="SM00835"/>
    </source>
</evidence>
<evidence type="ECO:0000256" key="1">
    <source>
        <dbReference type="ARBA" id="ARBA00022723"/>
    </source>
</evidence>
<dbReference type="InterPro" id="IPR014710">
    <property type="entry name" value="RmlC-like_jellyroll"/>
</dbReference>
<keyword evidence="7" id="KW-1185">Reference proteome</keyword>
<evidence type="ECO:0000313" key="6">
    <source>
        <dbReference type="EMBL" id="KAJ3486826.1"/>
    </source>
</evidence>
<feature type="region of interest" description="Disordered" evidence="4">
    <location>
        <begin position="62"/>
        <end position="114"/>
    </location>
</feature>
<dbReference type="InterPro" id="IPR006045">
    <property type="entry name" value="Cupin_1"/>
</dbReference>
<dbReference type="NCBIfam" id="TIGR03404">
    <property type="entry name" value="bicupin_oxalic"/>
    <property type="match status" value="1"/>
</dbReference>
<feature type="binding site" evidence="3">
    <location>
        <position position="206"/>
    </location>
    <ligand>
        <name>Mn(2+)</name>
        <dbReference type="ChEBI" id="CHEBI:29035"/>
        <label>1</label>
    </ligand>
</feature>
<feature type="binding site" evidence="3">
    <location>
        <position position="386"/>
    </location>
    <ligand>
        <name>Mn(2+)</name>
        <dbReference type="ChEBI" id="CHEBI:29035"/>
        <label>2</label>
    </ligand>
</feature>
<evidence type="ECO:0000256" key="2">
    <source>
        <dbReference type="PIRSR" id="PIRSR617774-1"/>
    </source>
</evidence>
<dbReference type="AlphaFoldDB" id="A0AAD5V7D4"/>
<comment type="caution">
    <text evidence="6">The sequence shown here is derived from an EMBL/GenBank/DDBJ whole genome shotgun (WGS) entry which is preliminary data.</text>
</comment>
<gene>
    <name evidence="6" type="ORF">NLI96_g3959</name>
</gene>
<evidence type="ECO:0000313" key="7">
    <source>
        <dbReference type="Proteomes" id="UP001212997"/>
    </source>
</evidence>
<name>A0AAD5V7D4_9APHY</name>
<dbReference type="Gene3D" id="2.60.120.10">
    <property type="entry name" value="Jelly Rolls"/>
    <property type="match status" value="2"/>
</dbReference>
<dbReference type="InterPro" id="IPR017774">
    <property type="entry name" value="Bicupin_oxalate_deCO2ase/Oxase"/>
</dbReference>
<dbReference type="CDD" id="cd20304">
    <property type="entry name" value="cupin_OxDC_N"/>
    <property type="match status" value="1"/>
</dbReference>
<protein>
    <recommendedName>
        <fullName evidence="5">Cupin type-1 domain-containing protein</fullName>
    </recommendedName>
</protein>
<feature type="domain" description="Cupin type-1" evidence="5">
    <location>
        <begin position="165"/>
        <end position="304"/>
    </location>
</feature>
<feature type="binding site" evidence="3">
    <location>
        <position position="204"/>
    </location>
    <ligand>
        <name>Mn(2+)</name>
        <dbReference type="ChEBI" id="CHEBI:29035"/>
        <label>1</label>
    </ligand>
</feature>
<dbReference type="GO" id="GO:0033609">
    <property type="term" value="P:oxalate metabolic process"/>
    <property type="evidence" value="ECO:0007669"/>
    <property type="project" value="InterPro"/>
</dbReference>
<dbReference type="Proteomes" id="UP001212997">
    <property type="component" value="Unassembled WGS sequence"/>
</dbReference>
<feature type="binding site" evidence="3">
    <location>
        <position position="435"/>
    </location>
    <ligand>
        <name>Mn(2+)</name>
        <dbReference type="ChEBI" id="CHEBI:29035"/>
        <label>2</label>
    </ligand>
</feature>
<feature type="compositionally biased region" description="Low complexity" evidence="4">
    <location>
        <begin position="62"/>
        <end position="95"/>
    </location>
</feature>
<dbReference type="Pfam" id="PF00190">
    <property type="entry name" value="Cupin_1"/>
    <property type="match status" value="2"/>
</dbReference>